<dbReference type="RefSeq" id="WP_123780535.1">
    <property type="nucleotide sequence ID" value="NZ_RKIK01000005.1"/>
</dbReference>
<gene>
    <name evidence="3" type="ORF">EGH82_03300</name>
</gene>
<feature type="signal peptide" evidence="1">
    <location>
        <begin position="1"/>
        <end position="18"/>
    </location>
</feature>
<evidence type="ECO:0000259" key="2">
    <source>
        <dbReference type="Pfam" id="PF14321"/>
    </source>
</evidence>
<name>A0A3N3E532_9VIBR</name>
<evidence type="ECO:0000256" key="1">
    <source>
        <dbReference type="SAM" id="SignalP"/>
    </source>
</evidence>
<sequence>MKQIKRLMILTVSLATLWGCGSDSDSGSSTKTTPVTLAVSDAPIDDVSEVVVVYSKVAFLPIGGGAPIIFDVFKQDENGNPVDEVGDPLPPGASPIPLSVNLFDFQGSESKELIENQIIPVGDYKLCVFANDGNHPEYSSYVVNSNTSTKQSLTVKGDGNCPQGVGEMENAGVLFFNDTFSVNEQNNDFVLEFDLRRGLKEDTSVGTDYTIQRTSVSLINTVTTGNITGEVMLPVYGACEVDSPSANGHAHAVYLYSGVVEQANMGTFAGTGVMPIAAANVVSEDEGATYRYEFGFVEPGTYSVGYTCTANDDSEEGLVVGETFRIHQAHSGFVVTERQDTIVNF</sequence>
<dbReference type="Pfam" id="PF14321">
    <property type="entry name" value="DUF4382"/>
    <property type="match status" value="1"/>
</dbReference>
<accession>A0A3N3E532</accession>
<dbReference type="EMBL" id="RKIK01000005">
    <property type="protein sequence ID" value="ROV61835.1"/>
    <property type="molecule type" value="Genomic_DNA"/>
</dbReference>
<dbReference type="InterPro" id="IPR025491">
    <property type="entry name" value="DUF4382"/>
</dbReference>
<evidence type="ECO:0000313" key="4">
    <source>
        <dbReference type="Proteomes" id="UP000278792"/>
    </source>
</evidence>
<dbReference type="AlphaFoldDB" id="A0A3N3E532"/>
<feature type="domain" description="DUF4382" evidence="2">
    <location>
        <begin position="33"/>
        <end position="201"/>
    </location>
</feature>
<organism evidence="3 4">
    <name type="scientific">Vibrio ponticus</name>
    <dbReference type="NCBI Taxonomy" id="265668"/>
    <lineage>
        <taxon>Bacteria</taxon>
        <taxon>Pseudomonadati</taxon>
        <taxon>Pseudomonadota</taxon>
        <taxon>Gammaproteobacteria</taxon>
        <taxon>Vibrionales</taxon>
        <taxon>Vibrionaceae</taxon>
        <taxon>Vibrio</taxon>
    </lineage>
</organism>
<evidence type="ECO:0000313" key="3">
    <source>
        <dbReference type="EMBL" id="ROV61835.1"/>
    </source>
</evidence>
<comment type="caution">
    <text evidence="3">The sequence shown here is derived from an EMBL/GenBank/DDBJ whole genome shotgun (WGS) entry which is preliminary data.</text>
</comment>
<protein>
    <submittedName>
        <fullName evidence="3">DUF4382 domain-containing protein</fullName>
    </submittedName>
</protein>
<reference evidence="3 4" key="1">
    <citation type="submission" date="2018-11" db="EMBL/GenBank/DDBJ databases">
        <title>Vibrio ponticus strain CAIM 1751 pathogenic for the snapper Lutjanus guttatus.</title>
        <authorList>
            <person name="Soto-Rodriguez S."/>
            <person name="Lozano-Olvera R."/>
            <person name="Gomez-Gil B."/>
        </authorList>
    </citation>
    <scope>NUCLEOTIDE SEQUENCE [LARGE SCALE GENOMIC DNA]</scope>
    <source>
        <strain evidence="3 4">CAIM 1751</strain>
    </source>
</reference>
<keyword evidence="1" id="KW-0732">Signal</keyword>
<feature type="chain" id="PRO_5018029570" evidence="1">
    <location>
        <begin position="19"/>
        <end position="345"/>
    </location>
</feature>
<proteinExistence type="predicted"/>
<dbReference type="Proteomes" id="UP000278792">
    <property type="component" value="Unassembled WGS sequence"/>
</dbReference>